<evidence type="ECO:0000256" key="1">
    <source>
        <dbReference type="ARBA" id="ARBA00022679"/>
    </source>
</evidence>
<feature type="repeat" description="TPR" evidence="2">
    <location>
        <begin position="147"/>
        <end position="180"/>
    </location>
</feature>
<dbReference type="PANTHER" id="PTHR12788:SF10">
    <property type="entry name" value="PROTEIN-TYROSINE SULFOTRANSFERASE"/>
    <property type="match status" value="1"/>
</dbReference>
<protein>
    <submittedName>
        <fullName evidence="3">Sulfotransferase</fullName>
    </submittedName>
</protein>
<dbReference type="RefSeq" id="WP_302108433.1">
    <property type="nucleotide sequence ID" value="NZ_JAUKTR010000001.1"/>
</dbReference>
<keyword evidence="4" id="KW-1185">Reference proteome</keyword>
<dbReference type="InterPro" id="IPR019734">
    <property type="entry name" value="TPR_rpt"/>
</dbReference>
<dbReference type="Pfam" id="PF13469">
    <property type="entry name" value="Sulfotransfer_3"/>
    <property type="match status" value="1"/>
</dbReference>
<dbReference type="InterPro" id="IPR026634">
    <property type="entry name" value="TPST-like"/>
</dbReference>
<evidence type="ECO:0000313" key="3">
    <source>
        <dbReference type="EMBL" id="MDO1558009.1"/>
    </source>
</evidence>
<dbReference type="EMBL" id="JAUKTR010000001">
    <property type="protein sequence ID" value="MDO1558009.1"/>
    <property type="molecule type" value="Genomic_DNA"/>
</dbReference>
<dbReference type="InterPro" id="IPR027417">
    <property type="entry name" value="P-loop_NTPase"/>
</dbReference>
<comment type="caution">
    <text evidence="3">The sequence shown here is derived from an EMBL/GenBank/DDBJ whole genome shotgun (WGS) entry which is preliminary data.</text>
</comment>
<dbReference type="PANTHER" id="PTHR12788">
    <property type="entry name" value="PROTEIN-TYROSINE SULFOTRANSFERASE 2"/>
    <property type="match status" value="1"/>
</dbReference>
<reference evidence="3" key="1">
    <citation type="submission" date="2023-07" db="EMBL/GenBank/DDBJ databases">
        <title>Brevundimonas soil sp. nov., isolated from the soil of chemical plant.</title>
        <authorList>
            <person name="Wu N."/>
        </authorList>
    </citation>
    <scope>NUCLEOTIDE SEQUENCE</scope>
    <source>
        <strain evidence="3">XZ-24</strain>
    </source>
</reference>
<keyword evidence="1" id="KW-0808">Transferase</keyword>
<dbReference type="Gene3D" id="1.25.40.10">
    <property type="entry name" value="Tetratricopeptide repeat domain"/>
    <property type="match status" value="2"/>
</dbReference>
<dbReference type="SUPFAM" id="SSF48452">
    <property type="entry name" value="TPR-like"/>
    <property type="match status" value="1"/>
</dbReference>
<evidence type="ECO:0000313" key="4">
    <source>
        <dbReference type="Proteomes" id="UP001169063"/>
    </source>
</evidence>
<dbReference type="SUPFAM" id="SSF52540">
    <property type="entry name" value="P-loop containing nucleoside triphosphate hydrolases"/>
    <property type="match status" value="1"/>
</dbReference>
<dbReference type="Gene3D" id="3.40.50.300">
    <property type="entry name" value="P-loop containing nucleotide triphosphate hydrolases"/>
    <property type="match status" value="1"/>
</dbReference>
<dbReference type="PROSITE" id="PS50005">
    <property type="entry name" value="TPR"/>
    <property type="match status" value="1"/>
</dbReference>
<organism evidence="3 4">
    <name type="scientific">Peiella sedimenti</name>
    <dbReference type="NCBI Taxonomy" id="3061083"/>
    <lineage>
        <taxon>Bacteria</taxon>
        <taxon>Pseudomonadati</taxon>
        <taxon>Pseudomonadota</taxon>
        <taxon>Alphaproteobacteria</taxon>
        <taxon>Caulobacterales</taxon>
        <taxon>Caulobacteraceae</taxon>
        <taxon>Peiella</taxon>
    </lineage>
</organism>
<gene>
    <name evidence="3" type="ORF">Q0812_01030</name>
</gene>
<dbReference type="SMART" id="SM00028">
    <property type="entry name" value="TPR"/>
    <property type="match status" value="4"/>
</dbReference>
<dbReference type="Proteomes" id="UP001169063">
    <property type="component" value="Unassembled WGS sequence"/>
</dbReference>
<proteinExistence type="predicted"/>
<dbReference type="InterPro" id="IPR011990">
    <property type="entry name" value="TPR-like_helical_dom_sf"/>
</dbReference>
<name>A0ABT8SHL1_9CAUL</name>
<evidence type="ECO:0000256" key="2">
    <source>
        <dbReference type="PROSITE-ProRule" id="PRU00339"/>
    </source>
</evidence>
<keyword evidence="2" id="KW-0802">TPR repeat</keyword>
<dbReference type="Pfam" id="PF14559">
    <property type="entry name" value="TPR_19"/>
    <property type="match status" value="2"/>
</dbReference>
<accession>A0ABT8SHL1</accession>
<sequence length="531" mass="58132">MAPAPPRSDLAPARRALSEGRLRDVQALCRRALGTDPNDAAAWTLLGQAALMSGALKEAEEFLGRAVAASDRSPEAHAFQARLHFVRNDPLAARQAAERAWSRLPKDRSGVDVEALDSLAVVFNRTGAHAQARELFRAATQGAPKRSGLWLNLGWSEQHMGDLAASEAAFRKAIETDPRNDAAYSALVGMVKQTEDNNFIPQLEKLFGATTDPERRLHIGHALAKTHEDMGDPASAMAWLLKAKAGKAAQVKNDADADAEMLKAAIEIARPPFAAPAEAPLPRPLFVLGLPRSGTTLVDRILSSHPEVQSLGEPPTLGLLVRQLARTGGRRLADAAILRAAAAAPAQHLAALGEAYRRQSRAAWTADGQVRWLIDKTPLNVIYAGLILKALPEARIICLRRDPMDSCLAIFRQKFTTRFNNYDFTFDLEQTARFVKGFNDLADHLKATLPPERYAEAVYEQMVEDQEGETRRLLDFCGLPFDPACLDFHENKAPVDSASAAQVRRPIYRSSVGRWRAYGEAMETARAILQP</sequence>